<dbReference type="PANTHER" id="PTHR30433:SF2">
    <property type="entry name" value="MOTILITY PROTEIN A"/>
    <property type="match status" value="1"/>
</dbReference>
<evidence type="ECO:0000256" key="2">
    <source>
        <dbReference type="ARBA" id="ARBA00008038"/>
    </source>
</evidence>
<evidence type="ECO:0000313" key="12">
    <source>
        <dbReference type="EMBL" id="TSH93436.1"/>
    </source>
</evidence>
<sequence length="284" mass="31440">MKLSRLNPSTLIGIFASLLLLAIVLMFASNDPSMYVNLPGLAIVLGGTFAATFIAYPLREVLRIFALVRTVFSRERSTTGRDIEDLTHIAQIWSRHDVHQAEQALQEVHNPYLRSGVQLVIDNTPDDEVADFLQWRIARLRAREQAEAQLFRVMAGFAPAFGMIGTLVGLVNMLTMLGDGDIQAIGQQMAIALMTTFYGILLANLVCKPIAVKLERRTEQRVLAMNTLMYGIGLMAERRSPAVLRETLQAFMADYEDEMHDSRLAQRDAGTPAGAPARPAATPR</sequence>
<dbReference type="GO" id="GO:0005886">
    <property type="term" value="C:plasma membrane"/>
    <property type="evidence" value="ECO:0007669"/>
    <property type="project" value="UniProtKB-SubCell"/>
</dbReference>
<dbReference type="EMBL" id="VLTJ01000028">
    <property type="protein sequence ID" value="TSH93436.1"/>
    <property type="molecule type" value="Genomic_DNA"/>
</dbReference>
<keyword evidence="7 10" id="KW-1133">Transmembrane helix</keyword>
<accession>A0A556AKM5</accession>
<dbReference type="OrthoDB" id="9806929at2"/>
<keyword evidence="4" id="KW-1003">Cell membrane</keyword>
<evidence type="ECO:0000256" key="7">
    <source>
        <dbReference type="ARBA" id="ARBA00022989"/>
    </source>
</evidence>
<dbReference type="Proteomes" id="UP000318405">
    <property type="component" value="Unassembled WGS sequence"/>
</dbReference>
<dbReference type="InterPro" id="IPR002898">
    <property type="entry name" value="MotA_ExbB_proton_chnl"/>
</dbReference>
<evidence type="ECO:0000256" key="10">
    <source>
        <dbReference type="SAM" id="Phobius"/>
    </source>
</evidence>
<feature type="region of interest" description="Disordered" evidence="9">
    <location>
        <begin position="264"/>
        <end position="284"/>
    </location>
</feature>
<dbReference type="PANTHER" id="PTHR30433">
    <property type="entry name" value="CHEMOTAXIS PROTEIN MOTA"/>
    <property type="match status" value="1"/>
</dbReference>
<proteinExistence type="inferred from homology"/>
<organism evidence="12 13">
    <name type="scientific">Verticiella sediminum</name>
    <dbReference type="NCBI Taxonomy" id="1247510"/>
    <lineage>
        <taxon>Bacteria</taxon>
        <taxon>Pseudomonadati</taxon>
        <taxon>Pseudomonadota</taxon>
        <taxon>Betaproteobacteria</taxon>
        <taxon>Burkholderiales</taxon>
        <taxon>Alcaligenaceae</taxon>
        <taxon>Verticiella</taxon>
    </lineage>
</organism>
<evidence type="ECO:0000259" key="11">
    <source>
        <dbReference type="Pfam" id="PF01618"/>
    </source>
</evidence>
<dbReference type="InterPro" id="IPR000540">
    <property type="entry name" value="Flag_MotA_CS"/>
</dbReference>
<feature type="compositionally biased region" description="Low complexity" evidence="9">
    <location>
        <begin position="269"/>
        <end position="284"/>
    </location>
</feature>
<dbReference type="AlphaFoldDB" id="A0A556AKM5"/>
<keyword evidence="6" id="KW-0283">Flagellar rotation</keyword>
<evidence type="ECO:0000256" key="5">
    <source>
        <dbReference type="ARBA" id="ARBA00022692"/>
    </source>
</evidence>
<dbReference type="GO" id="GO:0006935">
    <property type="term" value="P:chemotaxis"/>
    <property type="evidence" value="ECO:0007669"/>
    <property type="project" value="InterPro"/>
</dbReference>
<keyword evidence="13" id="KW-1185">Reference proteome</keyword>
<dbReference type="RefSeq" id="WP_143948955.1">
    <property type="nucleotide sequence ID" value="NZ_BAABMB010000006.1"/>
</dbReference>
<comment type="similarity">
    <text evidence="2">Belongs to the MotA family.</text>
</comment>
<feature type="transmembrane region" description="Helical" evidence="10">
    <location>
        <begin position="185"/>
        <end position="207"/>
    </location>
</feature>
<gene>
    <name evidence="12" type="ORF">FOZ76_14365</name>
</gene>
<comment type="caution">
    <text evidence="12">The sequence shown here is derived from an EMBL/GenBank/DDBJ whole genome shotgun (WGS) entry which is preliminary data.</text>
</comment>
<dbReference type="InterPro" id="IPR047055">
    <property type="entry name" value="MotA-like"/>
</dbReference>
<evidence type="ECO:0000256" key="8">
    <source>
        <dbReference type="ARBA" id="ARBA00023136"/>
    </source>
</evidence>
<evidence type="ECO:0000256" key="1">
    <source>
        <dbReference type="ARBA" id="ARBA00004651"/>
    </source>
</evidence>
<keyword evidence="5 10" id="KW-0812">Transmembrane</keyword>
<keyword evidence="8 10" id="KW-0472">Membrane</keyword>
<dbReference type="GO" id="GO:0071978">
    <property type="term" value="P:bacterial-type flagellum-dependent swarming motility"/>
    <property type="evidence" value="ECO:0007669"/>
    <property type="project" value="InterPro"/>
</dbReference>
<name>A0A556AKM5_9BURK</name>
<feature type="domain" description="MotA/TolQ/ExbB proton channel" evidence="11">
    <location>
        <begin position="106"/>
        <end position="226"/>
    </location>
</feature>
<evidence type="ECO:0000256" key="6">
    <source>
        <dbReference type="ARBA" id="ARBA00022779"/>
    </source>
</evidence>
<evidence type="ECO:0000256" key="9">
    <source>
        <dbReference type="SAM" id="MobiDB-lite"/>
    </source>
</evidence>
<feature type="transmembrane region" description="Helical" evidence="10">
    <location>
        <begin position="35"/>
        <end position="56"/>
    </location>
</feature>
<dbReference type="PROSITE" id="PS01307">
    <property type="entry name" value="MOTA"/>
    <property type="match status" value="1"/>
</dbReference>
<feature type="transmembrane region" description="Helical" evidence="10">
    <location>
        <begin position="12"/>
        <end position="29"/>
    </location>
</feature>
<evidence type="ECO:0000313" key="13">
    <source>
        <dbReference type="Proteomes" id="UP000318405"/>
    </source>
</evidence>
<comment type="subcellular location">
    <subcellularLocation>
        <location evidence="1">Cell membrane</location>
        <topology evidence="1">Multi-pass membrane protein</topology>
    </subcellularLocation>
</comment>
<protein>
    <submittedName>
        <fullName evidence="12">Chemotaxis protein MotA</fullName>
    </submittedName>
</protein>
<reference evidence="12 13" key="1">
    <citation type="submission" date="2019-07" db="EMBL/GenBank/DDBJ databases">
        <title>Qingshengfaniella alkalisoli gen. nov., sp. nov., isolated from saline soil.</title>
        <authorList>
            <person name="Xu L."/>
            <person name="Huang X.-X."/>
            <person name="Sun J.-Q."/>
        </authorList>
    </citation>
    <scope>NUCLEOTIDE SEQUENCE [LARGE SCALE GENOMIC DNA]</scope>
    <source>
        <strain evidence="12 13">DSM 27279</strain>
    </source>
</reference>
<evidence type="ECO:0000256" key="4">
    <source>
        <dbReference type="ARBA" id="ARBA00022475"/>
    </source>
</evidence>
<keyword evidence="3" id="KW-0813">Transport</keyword>
<feature type="transmembrane region" description="Helical" evidence="10">
    <location>
        <begin position="150"/>
        <end position="173"/>
    </location>
</feature>
<evidence type="ECO:0000256" key="3">
    <source>
        <dbReference type="ARBA" id="ARBA00022448"/>
    </source>
</evidence>
<dbReference type="Pfam" id="PF01618">
    <property type="entry name" value="MotA_ExbB"/>
    <property type="match status" value="1"/>
</dbReference>